<dbReference type="GO" id="GO:0006865">
    <property type="term" value="P:amino acid transport"/>
    <property type="evidence" value="ECO:0007669"/>
    <property type="project" value="UniProtKB-KW"/>
</dbReference>
<comment type="similarity">
    <text evidence="7">Belongs to the binding-protein-dependent transport system permease family.</text>
</comment>
<dbReference type="InterPro" id="IPR043429">
    <property type="entry name" value="ArtM/GltK/GlnP/TcyL/YhdX-like"/>
</dbReference>
<comment type="caution">
    <text evidence="9">The sequence shown here is derived from an EMBL/GenBank/DDBJ whole genome shotgun (WGS) entry which is preliminary data.</text>
</comment>
<protein>
    <submittedName>
        <fullName evidence="9">Amino acid ABC transporter permease</fullName>
    </submittedName>
</protein>
<dbReference type="Gene3D" id="1.10.3720.10">
    <property type="entry name" value="MetI-like"/>
    <property type="match status" value="1"/>
</dbReference>
<feature type="transmembrane region" description="Helical" evidence="7">
    <location>
        <begin position="21"/>
        <end position="42"/>
    </location>
</feature>
<dbReference type="InterPro" id="IPR035906">
    <property type="entry name" value="MetI-like_sf"/>
</dbReference>
<keyword evidence="3 7" id="KW-0812">Transmembrane</keyword>
<evidence type="ECO:0000256" key="3">
    <source>
        <dbReference type="ARBA" id="ARBA00022692"/>
    </source>
</evidence>
<evidence type="ECO:0000259" key="8">
    <source>
        <dbReference type="PROSITE" id="PS50928"/>
    </source>
</evidence>
<keyword evidence="6 7" id="KW-0472">Membrane</keyword>
<evidence type="ECO:0000256" key="4">
    <source>
        <dbReference type="ARBA" id="ARBA00022970"/>
    </source>
</evidence>
<sequence length="237" mass="25803">MPIDFTAIAEAFKAAVPFIPVTLRLAFIPLFIGIIFGLLIALARFFQVPVLSKFLAGLITIGKGVPVVLSLMVAYLLFSDLFDQVATSLSLPIRFSDINREYIGILVLSFTATISISEIFRGALSAIPKDQWDAAASIGLTQFQTIARVIFPQMIPIALPMICSQLIVLIKASSLVSLVSVVDVLNGALITATTSYTFLESYIAAAVIYWALSITVEQVSQLFERNYTRKFVKGSAL</sequence>
<evidence type="ECO:0000313" key="10">
    <source>
        <dbReference type="Proteomes" id="UP000192813"/>
    </source>
</evidence>
<organism evidence="9 10">
    <name type="scientific">Aerococcus viridans</name>
    <dbReference type="NCBI Taxonomy" id="1377"/>
    <lineage>
        <taxon>Bacteria</taxon>
        <taxon>Bacillati</taxon>
        <taxon>Bacillota</taxon>
        <taxon>Bacilli</taxon>
        <taxon>Lactobacillales</taxon>
        <taxon>Aerococcaceae</taxon>
        <taxon>Aerococcus</taxon>
    </lineage>
</organism>
<evidence type="ECO:0000256" key="2">
    <source>
        <dbReference type="ARBA" id="ARBA00022448"/>
    </source>
</evidence>
<dbReference type="PROSITE" id="PS50928">
    <property type="entry name" value="ABC_TM1"/>
    <property type="match status" value="1"/>
</dbReference>
<dbReference type="InterPro" id="IPR000515">
    <property type="entry name" value="MetI-like"/>
</dbReference>
<evidence type="ECO:0000256" key="7">
    <source>
        <dbReference type="RuleBase" id="RU363032"/>
    </source>
</evidence>
<name>A0A2J9PL82_9LACT</name>
<proteinExistence type="inferred from homology"/>
<feature type="transmembrane region" description="Helical" evidence="7">
    <location>
        <begin position="102"/>
        <end position="120"/>
    </location>
</feature>
<dbReference type="Proteomes" id="UP000192813">
    <property type="component" value="Unassembled WGS sequence"/>
</dbReference>
<evidence type="ECO:0000256" key="6">
    <source>
        <dbReference type="ARBA" id="ARBA00023136"/>
    </source>
</evidence>
<accession>A0A2J9PL82</accession>
<dbReference type="SUPFAM" id="SSF161098">
    <property type="entry name" value="MetI-like"/>
    <property type="match status" value="1"/>
</dbReference>
<evidence type="ECO:0000313" key="9">
    <source>
        <dbReference type="EMBL" id="PNL91092.1"/>
    </source>
</evidence>
<dbReference type="PANTHER" id="PTHR30614:SF0">
    <property type="entry name" value="L-CYSTINE TRANSPORT SYSTEM PERMEASE PROTEIN TCYL"/>
    <property type="match status" value="1"/>
</dbReference>
<keyword evidence="4" id="KW-0029">Amino-acid transport</keyword>
<reference evidence="10" key="1">
    <citation type="submission" date="2017-12" db="EMBL/GenBank/DDBJ databases">
        <title>FDA dAtabase for Regulatory Grade micrObial Sequences (FDA-ARGOS): Supporting development and validation of Infectious Disease Dx tests.</title>
        <authorList>
            <person name="Hoffmann M."/>
            <person name="Allard M."/>
            <person name="Evans P."/>
            <person name="Brown E."/>
            <person name="Tallon L."/>
            <person name="Sadzewicz L."/>
            <person name="Sengamalay N."/>
            <person name="Ott S."/>
            <person name="Godinez A."/>
            <person name="Nagaraj S."/>
            <person name="Vavikolanu K."/>
            <person name="Aluvathingal J."/>
            <person name="Nadendla S."/>
            <person name="Sichtig H."/>
        </authorList>
    </citation>
    <scope>NUCLEOTIDE SEQUENCE [LARGE SCALE GENOMIC DNA]</scope>
    <source>
        <strain evidence="10">FDAARGOS_249</strain>
    </source>
</reference>
<comment type="subcellular location">
    <subcellularLocation>
        <location evidence="7">Cell membrane</location>
        <topology evidence="7">Multi-pass membrane protein</topology>
    </subcellularLocation>
    <subcellularLocation>
        <location evidence="1">Membrane</location>
        <topology evidence="1">Multi-pass membrane protein</topology>
    </subcellularLocation>
</comment>
<dbReference type="Pfam" id="PF00528">
    <property type="entry name" value="BPD_transp_1"/>
    <property type="match status" value="1"/>
</dbReference>
<gene>
    <name evidence="9" type="ORF">A6J77_002020</name>
</gene>
<dbReference type="PANTHER" id="PTHR30614">
    <property type="entry name" value="MEMBRANE COMPONENT OF AMINO ACID ABC TRANSPORTER"/>
    <property type="match status" value="1"/>
</dbReference>
<keyword evidence="2 7" id="KW-0813">Transport</keyword>
<keyword evidence="5 7" id="KW-1133">Transmembrane helix</keyword>
<dbReference type="GO" id="GO:0005886">
    <property type="term" value="C:plasma membrane"/>
    <property type="evidence" value="ECO:0007669"/>
    <property type="project" value="UniProtKB-SubCell"/>
</dbReference>
<feature type="domain" description="ABC transmembrane type-1" evidence="8">
    <location>
        <begin position="19"/>
        <end position="220"/>
    </location>
</feature>
<dbReference type="EMBL" id="NBTM02000001">
    <property type="protein sequence ID" value="PNL91092.1"/>
    <property type="molecule type" value="Genomic_DNA"/>
</dbReference>
<feature type="transmembrane region" description="Helical" evidence="7">
    <location>
        <begin position="157"/>
        <end position="182"/>
    </location>
</feature>
<evidence type="ECO:0000256" key="1">
    <source>
        <dbReference type="ARBA" id="ARBA00004141"/>
    </source>
</evidence>
<dbReference type="RefSeq" id="WP_083067858.1">
    <property type="nucleotide sequence ID" value="NZ_NBTM02000001.1"/>
</dbReference>
<dbReference type="CDD" id="cd06261">
    <property type="entry name" value="TM_PBP2"/>
    <property type="match status" value="1"/>
</dbReference>
<evidence type="ECO:0000256" key="5">
    <source>
        <dbReference type="ARBA" id="ARBA00022989"/>
    </source>
</evidence>
<dbReference type="AlphaFoldDB" id="A0A2J9PL82"/>
<dbReference type="GO" id="GO:0055085">
    <property type="term" value="P:transmembrane transport"/>
    <property type="evidence" value="ECO:0007669"/>
    <property type="project" value="InterPro"/>
</dbReference>
<feature type="transmembrane region" description="Helical" evidence="7">
    <location>
        <begin position="54"/>
        <end position="78"/>
    </location>
</feature>